<accession>A0A346XSH5</accession>
<reference evidence="2 3" key="1">
    <citation type="submission" date="2018-09" db="EMBL/GenBank/DDBJ databases">
        <title>Complete genome sequence of Euzebya sp. DY32-46 isolated from seawater of Pacific Ocean.</title>
        <authorList>
            <person name="Xu L."/>
            <person name="Wu Y.-H."/>
            <person name="Xu X.-W."/>
        </authorList>
    </citation>
    <scope>NUCLEOTIDE SEQUENCE [LARGE SCALE GENOMIC DNA]</scope>
    <source>
        <strain evidence="2 3">DY32-46</strain>
    </source>
</reference>
<keyword evidence="3" id="KW-1185">Reference proteome</keyword>
<sequence length="88" mass="9049">MTSARHTTTALVLALGLLLTACGGGGSDLVQTFVDEGATQEEAECFVDAVGDDQAQLLADNIDADDPPEGIDIEVLTNALIECGVDLD</sequence>
<dbReference type="Proteomes" id="UP000264006">
    <property type="component" value="Chromosome"/>
</dbReference>
<evidence type="ECO:0000313" key="3">
    <source>
        <dbReference type="Proteomes" id="UP000264006"/>
    </source>
</evidence>
<evidence type="ECO:0000256" key="1">
    <source>
        <dbReference type="SAM" id="SignalP"/>
    </source>
</evidence>
<dbReference type="PROSITE" id="PS51257">
    <property type="entry name" value="PROKAR_LIPOPROTEIN"/>
    <property type="match status" value="1"/>
</dbReference>
<dbReference type="KEGG" id="euz:DVS28_a0465"/>
<feature type="signal peptide" evidence="1">
    <location>
        <begin position="1"/>
        <end position="23"/>
    </location>
</feature>
<organism evidence="2 3">
    <name type="scientific">Euzebya pacifica</name>
    <dbReference type="NCBI Taxonomy" id="1608957"/>
    <lineage>
        <taxon>Bacteria</taxon>
        <taxon>Bacillati</taxon>
        <taxon>Actinomycetota</taxon>
        <taxon>Nitriliruptoria</taxon>
        <taxon>Euzebyales</taxon>
    </lineage>
</organism>
<evidence type="ECO:0000313" key="2">
    <source>
        <dbReference type="EMBL" id="AXV05172.1"/>
    </source>
</evidence>
<dbReference type="OrthoDB" id="9892072at2"/>
<proteinExistence type="predicted"/>
<keyword evidence="1" id="KW-0732">Signal</keyword>
<dbReference type="RefSeq" id="WP_114590016.1">
    <property type="nucleotide sequence ID" value="NZ_CP031165.1"/>
</dbReference>
<name>A0A346XSH5_9ACTN</name>
<protein>
    <submittedName>
        <fullName evidence="2">Uncharacterized protein</fullName>
    </submittedName>
</protein>
<dbReference type="AlphaFoldDB" id="A0A346XSH5"/>
<dbReference type="EMBL" id="CP031165">
    <property type="protein sequence ID" value="AXV05172.1"/>
    <property type="molecule type" value="Genomic_DNA"/>
</dbReference>
<gene>
    <name evidence="2" type="ORF">DVS28_a0465</name>
</gene>
<feature type="chain" id="PRO_5039386002" evidence="1">
    <location>
        <begin position="24"/>
        <end position="88"/>
    </location>
</feature>